<dbReference type="SUPFAM" id="SSF52518">
    <property type="entry name" value="Thiamin diphosphate-binding fold (THDP-binding)"/>
    <property type="match status" value="1"/>
</dbReference>
<dbReference type="AlphaFoldDB" id="A0A9D5Q687"/>
<dbReference type="PANTHER" id="PTHR32154">
    <property type="entry name" value="PYRUVATE-FLAVODOXIN OXIDOREDUCTASE-RELATED"/>
    <property type="match status" value="1"/>
</dbReference>
<dbReference type="InterPro" id="IPR009014">
    <property type="entry name" value="Transketo_C/PFOR_II"/>
</dbReference>
<dbReference type="InterPro" id="IPR033412">
    <property type="entry name" value="PFOR_II"/>
</dbReference>
<evidence type="ECO:0000256" key="1">
    <source>
        <dbReference type="ARBA" id="ARBA00023002"/>
    </source>
</evidence>
<dbReference type="CDD" id="cd07034">
    <property type="entry name" value="TPP_PYR_PFOR_IOR-alpha_like"/>
    <property type="match status" value="1"/>
</dbReference>
<evidence type="ECO:0000313" key="4">
    <source>
        <dbReference type="EMBL" id="MBD3325017.1"/>
    </source>
</evidence>
<evidence type="ECO:0000259" key="3">
    <source>
        <dbReference type="Pfam" id="PF17147"/>
    </source>
</evidence>
<gene>
    <name evidence="4" type="primary">porA</name>
    <name evidence="4" type="ORF">GF339_10560</name>
</gene>
<proteinExistence type="predicted"/>
<dbReference type="FunFam" id="3.40.50.970:FF:000012">
    <property type="entry name" value="Pyruvate:ferredoxin (Flavodoxin) oxidoreductase"/>
    <property type="match status" value="1"/>
</dbReference>
<accession>A0A9D5Q687</accession>
<dbReference type="Pfam" id="PF01855">
    <property type="entry name" value="POR_N"/>
    <property type="match status" value="1"/>
</dbReference>
<feature type="non-terminal residue" evidence="4">
    <location>
        <position position="330"/>
    </location>
</feature>
<dbReference type="SUPFAM" id="SSF52922">
    <property type="entry name" value="TK C-terminal domain-like"/>
    <property type="match status" value="1"/>
</dbReference>
<evidence type="ECO:0000313" key="5">
    <source>
        <dbReference type="Proteomes" id="UP000649604"/>
    </source>
</evidence>
<dbReference type="EMBL" id="WJJP01000336">
    <property type="protein sequence ID" value="MBD3325017.1"/>
    <property type="molecule type" value="Genomic_DNA"/>
</dbReference>
<comment type="caution">
    <text evidence="4">The sequence shown here is derived from an EMBL/GenBank/DDBJ whole genome shotgun (WGS) entry which is preliminary data.</text>
</comment>
<dbReference type="Gene3D" id="3.40.50.920">
    <property type="match status" value="1"/>
</dbReference>
<dbReference type="InterPro" id="IPR029061">
    <property type="entry name" value="THDP-binding"/>
</dbReference>
<sequence>MRKVVAITGNGAAAQAMRQINPDVCAAYPITPSTQVMEDFSQFVADGLVNTELITVESEHSAQSACVGAAAAGGRVMNATSANGLALMWEILYIASGSRLPMILTVVNRALSAPINIHADHGDQMGCRDAGWIQFYSENAQEQYDNLIQAVPISEEMNVRLPVMVGMDGFIISHSIERLEMLADEEVTDFLGEYKPHYPLLDIHNPVTYGPVAFHDYYFEHKRQQVEAMRCAKDVILDIGRKYGKLSDREYGFFVPYRLDDAEVAVVAIGSACGTIRVAVDQLRQQGIKAGLLKIRCFRPFPAQEIADALASVKAVAVLDRSDSFGGLGG</sequence>
<dbReference type="GO" id="GO:0006979">
    <property type="term" value="P:response to oxidative stress"/>
    <property type="evidence" value="ECO:0007669"/>
    <property type="project" value="TreeGrafter"/>
</dbReference>
<keyword evidence="4" id="KW-0670">Pyruvate</keyword>
<protein>
    <submittedName>
        <fullName evidence="4">Pyruvate ferredoxin oxidoreductase</fullName>
    </submittedName>
</protein>
<name>A0A9D5Q687_9BACT</name>
<dbReference type="PANTHER" id="PTHR32154:SF0">
    <property type="entry name" value="PYRUVATE-FLAVODOXIN OXIDOREDUCTASE-RELATED"/>
    <property type="match status" value="1"/>
</dbReference>
<keyword evidence="1" id="KW-0560">Oxidoreductase</keyword>
<dbReference type="Pfam" id="PF17147">
    <property type="entry name" value="PFOR_II"/>
    <property type="match status" value="1"/>
</dbReference>
<feature type="domain" description="Pyruvate:ferredoxin oxidoreductase core" evidence="3">
    <location>
        <begin position="262"/>
        <end position="328"/>
    </location>
</feature>
<dbReference type="Proteomes" id="UP000649604">
    <property type="component" value="Unassembled WGS sequence"/>
</dbReference>
<dbReference type="GO" id="GO:0016491">
    <property type="term" value="F:oxidoreductase activity"/>
    <property type="evidence" value="ECO:0007669"/>
    <property type="project" value="UniProtKB-KW"/>
</dbReference>
<reference evidence="4" key="1">
    <citation type="submission" date="2019-11" db="EMBL/GenBank/DDBJ databases">
        <title>Microbial mats filling the niche in hypersaline microbial mats.</title>
        <authorList>
            <person name="Wong H.L."/>
            <person name="Macleod F.I."/>
            <person name="White R.A. III"/>
            <person name="Burns B.P."/>
        </authorList>
    </citation>
    <scope>NUCLEOTIDE SEQUENCE</scope>
    <source>
        <strain evidence="4">Rbin_158</strain>
    </source>
</reference>
<evidence type="ECO:0000259" key="2">
    <source>
        <dbReference type="Pfam" id="PF01855"/>
    </source>
</evidence>
<organism evidence="4 5">
    <name type="scientific">candidate division KSB3 bacterium</name>
    <dbReference type="NCBI Taxonomy" id="2044937"/>
    <lineage>
        <taxon>Bacteria</taxon>
        <taxon>candidate division KSB3</taxon>
    </lineage>
</organism>
<dbReference type="Gene3D" id="3.40.50.970">
    <property type="match status" value="1"/>
</dbReference>
<feature type="domain" description="Pyruvate flavodoxin/ferredoxin oxidoreductase pyrimidine binding" evidence="2">
    <location>
        <begin position="16"/>
        <end position="237"/>
    </location>
</feature>
<dbReference type="InterPro" id="IPR002880">
    <property type="entry name" value="Pyrv_Fd/Flavodoxin_OxRdtase_N"/>
</dbReference>
<dbReference type="InterPro" id="IPR050722">
    <property type="entry name" value="Pyruvate:ferred/Flavod_OxRd"/>
</dbReference>